<comment type="caution">
    <text evidence="1">The sequence shown here is derived from an EMBL/GenBank/DDBJ whole genome shotgun (WGS) entry which is preliminary data.</text>
</comment>
<keyword evidence="2" id="KW-1185">Reference proteome</keyword>
<dbReference type="EMBL" id="BGPR01012254">
    <property type="protein sequence ID" value="GBN55287.1"/>
    <property type="molecule type" value="Genomic_DNA"/>
</dbReference>
<gene>
    <name evidence="1" type="ORF">AVEN_220341_1</name>
</gene>
<name>A0A4Y2PYF6_ARAVE</name>
<accession>A0A4Y2PYF6</accession>
<organism evidence="1 2">
    <name type="scientific">Araneus ventricosus</name>
    <name type="common">Orbweaver spider</name>
    <name type="synonym">Epeira ventricosa</name>
    <dbReference type="NCBI Taxonomy" id="182803"/>
    <lineage>
        <taxon>Eukaryota</taxon>
        <taxon>Metazoa</taxon>
        <taxon>Ecdysozoa</taxon>
        <taxon>Arthropoda</taxon>
        <taxon>Chelicerata</taxon>
        <taxon>Arachnida</taxon>
        <taxon>Araneae</taxon>
        <taxon>Araneomorphae</taxon>
        <taxon>Entelegynae</taxon>
        <taxon>Araneoidea</taxon>
        <taxon>Araneidae</taxon>
        <taxon>Araneus</taxon>
    </lineage>
</organism>
<evidence type="ECO:0000313" key="2">
    <source>
        <dbReference type="Proteomes" id="UP000499080"/>
    </source>
</evidence>
<dbReference type="OrthoDB" id="6781249at2759"/>
<evidence type="ECO:0000313" key="1">
    <source>
        <dbReference type="EMBL" id="GBN55287.1"/>
    </source>
</evidence>
<sequence>MLSGIAQKSTGVGCKTLLTSFITPHSTPDAISRAGEKMFLAIYKAHANEHNLNNNRYAAFLKSSTKIKANLSSISPTDGTASNTRLAMCIYFRYLPVALPWYLYYWCTSKRRGVRT</sequence>
<reference evidence="1 2" key="1">
    <citation type="journal article" date="2019" name="Sci. Rep.">
        <title>Orb-weaving spider Araneus ventricosus genome elucidates the spidroin gene catalogue.</title>
        <authorList>
            <person name="Kono N."/>
            <person name="Nakamura H."/>
            <person name="Ohtoshi R."/>
            <person name="Moran D.A.P."/>
            <person name="Shinohara A."/>
            <person name="Yoshida Y."/>
            <person name="Fujiwara M."/>
            <person name="Mori M."/>
            <person name="Tomita M."/>
            <person name="Arakawa K."/>
        </authorList>
    </citation>
    <scope>NUCLEOTIDE SEQUENCE [LARGE SCALE GENOMIC DNA]</scope>
</reference>
<protein>
    <submittedName>
        <fullName evidence="1">Uncharacterized protein</fullName>
    </submittedName>
</protein>
<dbReference type="AlphaFoldDB" id="A0A4Y2PYF6"/>
<dbReference type="Proteomes" id="UP000499080">
    <property type="component" value="Unassembled WGS sequence"/>
</dbReference>
<proteinExistence type="predicted"/>